<gene>
    <name evidence="2" type="ORF">HannXRQ_Chr15g0483051</name>
    <name evidence="1" type="ORF">HanXRQr2_Chr15g0699831</name>
</gene>
<evidence type="ECO:0000313" key="1">
    <source>
        <dbReference type="EMBL" id="KAF5765106.1"/>
    </source>
</evidence>
<dbReference type="InParanoid" id="A0A251SA58"/>
<reference evidence="2" key="2">
    <citation type="submission" date="2017-02" db="EMBL/GenBank/DDBJ databases">
        <title>Sunflower complete genome.</title>
        <authorList>
            <person name="Langlade N."/>
            <person name="Munos S."/>
        </authorList>
    </citation>
    <scope>NUCLEOTIDE SEQUENCE [LARGE SCALE GENOMIC DNA]</scope>
    <source>
        <tissue evidence="2">Leaves</tissue>
    </source>
</reference>
<dbReference type="AlphaFoldDB" id="A0A251SA58"/>
<sequence>MKLSFKKKKTPMFHIFGNFDISSTRLSLDLSILLLQFRLLVSGHTHTPLTNLFGRTQFYLDTITPFRNTRSHSVRHRHVTGVRNTRNDLKTSSGHI</sequence>
<reference evidence="1 3" key="1">
    <citation type="journal article" date="2017" name="Nature">
        <title>The sunflower genome provides insights into oil metabolism, flowering and Asterid evolution.</title>
        <authorList>
            <person name="Badouin H."/>
            <person name="Gouzy J."/>
            <person name="Grassa C.J."/>
            <person name="Murat F."/>
            <person name="Staton S.E."/>
            <person name="Cottret L."/>
            <person name="Lelandais-Briere C."/>
            <person name="Owens G.L."/>
            <person name="Carrere S."/>
            <person name="Mayjonade B."/>
            <person name="Legrand L."/>
            <person name="Gill N."/>
            <person name="Kane N.C."/>
            <person name="Bowers J.E."/>
            <person name="Hubner S."/>
            <person name="Bellec A."/>
            <person name="Berard A."/>
            <person name="Berges H."/>
            <person name="Blanchet N."/>
            <person name="Boniface M.C."/>
            <person name="Brunel D."/>
            <person name="Catrice O."/>
            <person name="Chaidir N."/>
            <person name="Claudel C."/>
            <person name="Donnadieu C."/>
            <person name="Faraut T."/>
            <person name="Fievet G."/>
            <person name="Helmstetter N."/>
            <person name="King M."/>
            <person name="Knapp S.J."/>
            <person name="Lai Z."/>
            <person name="Le Paslier M.C."/>
            <person name="Lippi Y."/>
            <person name="Lorenzon L."/>
            <person name="Mandel J.R."/>
            <person name="Marage G."/>
            <person name="Marchand G."/>
            <person name="Marquand E."/>
            <person name="Bret-Mestries E."/>
            <person name="Morien E."/>
            <person name="Nambeesan S."/>
            <person name="Nguyen T."/>
            <person name="Pegot-Espagnet P."/>
            <person name="Pouilly N."/>
            <person name="Raftis F."/>
            <person name="Sallet E."/>
            <person name="Schiex T."/>
            <person name="Thomas J."/>
            <person name="Vandecasteele C."/>
            <person name="Vares D."/>
            <person name="Vear F."/>
            <person name="Vautrin S."/>
            <person name="Crespi M."/>
            <person name="Mangin B."/>
            <person name="Burke J.M."/>
            <person name="Salse J."/>
            <person name="Munos S."/>
            <person name="Vincourt P."/>
            <person name="Rieseberg L.H."/>
            <person name="Langlade N.B."/>
        </authorList>
    </citation>
    <scope>NUCLEOTIDE SEQUENCE [LARGE SCALE GENOMIC DNA]</scope>
    <source>
        <strain evidence="3">cv. SF193</strain>
        <tissue evidence="1">Leaves</tissue>
    </source>
</reference>
<dbReference type="EMBL" id="CM007904">
    <property type="protein sequence ID" value="OTF95432.1"/>
    <property type="molecule type" value="Genomic_DNA"/>
</dbReference>
<dbReference type="EMBL" id="MNCJ02000330">
    <property type="protein sequence ID" value="KAF5765106.1"/>
    <property type="molecule type" value="Genomic_DNA"/>
</dbReference>
<proteinExistence type="predicted"/>
<accession>A0A251SA58</accession>
<evidence type="ECO:0000313" key="2">
    <source>
        <dbReference type="EMBL" id="OTF95432.1"/>
    </source>
</evidence>
<dbReference type="Proteomes" id="UP000215914">
    <property type="component" value="Chromosome 15"/>
</dbReference>
<protein>
    <submittedName>
        <fullName evidence="2">Uncharacterized protein</fullName>
    </submittedName>
</protein>
<keyword evidence="3" id="KW-1185">Reference proteome</keyword>
<dbReference type="Gramene" id="mRNA:HanXRQr2_Chr15g0699831">
    <property type="protein sequence ID" value="CDS:HanXRQr2_Chr15g0699831.1"/>
    <property type="gene ID" value="HanXRQr2_Chr15g0699831"/>
</dbReference>
<reference evidence="1" key="3">
    <citation type="submission" date="2020-06" db="EMBL/GenBank/DDBJ databases">
        <title>Helianthus annuus Genome sequencing and assembly Release 2.</title>
        <authorList>
            <person name="Gouzy J."/>
            <person name="Langlade N."/>
            <person name="Munos S."/>
        </authorList>
    </citation>
    <scope>NUCLEOTIDE SEQUENCE</scope>
    <source>
        <tissue evidence="1">Leaves</tissue>
    </source>
</reference>
<organism evidence="2 3">
    <name type="scientific">Helianthus annuus</name>
    <name type="common">Common sunflower</name>
    <dbReference type="NCBI Taxonomy" id="4232"/>
    <lineage>
        <taxon>Eukaryota</taxon>
        <taxon>Viridiplantae</taxon>
        <taxon>Streptophyta</taxon>
        <taxon>Embryophyta</taxon>
        <taxon>Tracheophyta</taxon>
        <taxon>Spermatophyta</taxon>
        <taxon>Magnoliopsida</taxon>
        <taxon>eudicotyledons</taxon>
        <taxon>Gunneridae</taxon>
        <taxon>Pentapetalae</taxon>
        <taxon>asterids</taxon>
        <taxon>campanulids</taxon>
        <taxon>Asterales</taxon>
        <taxon>Asteraceae</taxon>
        <taxon>Asteroideae</taxon>
        <taxon>Heliantheae alliance</taxon>
        <taxon>Heliantheae</taxon>
        <taxon>Helianthus</taxon>
    </lineage>
</organism>
<name>A0A251SA58_HELAN</name>
<evidence type="ECO:0000313" key="3">
    <source>
        <dbReference type="Proteomes" id="UP000215914"/>
    </source>
</evidence>